<reference evidence="1" key="1">
    <citation type="submission" date="2022-04" db="EMBL/GenBank/DDBJ databases">
        <title>Jade perch genome.</title>
        <authorList>
            <person name="Chao B."/>
        </authorList>
    </citation>
    <scope>NUCLEOTIDE SEQUENCE</scope>
    <source>
        <strain evidence="1">CB-2022</strain>
    </source>
</reference>
<dbReference type="EMBL" id="CM041535">
    <property type="protein sequence ID" value="KAI3372494.1"/>
    <property type="molecule type" value="Genomic_DNA"/>
</dbReference>
<gene>
    <name evidence="1" type="ORF">L3Q82_022695</name>
</gene>
<sequence length="1611" mass="175142">MLSGLKKESYRTMLACGTPDAVDRYRQAKQAAAQDGPGGKNSGLGGDIVGRWKKYFEDLLNPTDLPSNEEAEDGDSEVDSSITQAEVTEVVRKLLGGKAPGVDEIRPEYLKSLDVVGLSWLTRLCNIAWRLGTVPLEWQTGVVVPLFKKGDRRVCSNYRGITLLSLPGKVYARVLERRIRPIVDPRIQEEQCGFRPGRGTVDQLYTLRRVLRGFMGVCPTSPHVLCGSGEGIRPCPSWYSVGSAPQDLQHVLERFAAECEAAGMRISTSKSEAMVTRPEKGGVPSPGGVERRIGAASAVMRSVYRTVVVKKELSRKAKLSIYRSIYVPTLTYGHELWVMTERTRSADTSWPAKMSFLRRVAGRSLRDRVRSSVTREELGVEPLLLHIERSQLRWLGHLFRMPPGRLPREVFQACPTGRRPRGRPRTRWRDYVSRLAWERLGIPRKSWRKCLGPIFILINSCLAKVLKGCKKLAMLVCSMGRIPGGYITNHVYSWVDPQGRSVSPPPDSQVANQGQGHGMEERTRDHAWKGWSYCWGRGRCLCQGVDEWLILLAIWFINNTEDLNVVSPLQVNLNMDDGRSLGLMIRGGAEYGLGIYVTGVDPGSAADAGALKSTISSLVLLTLSGMEVVVLAPRCQGSDLLSVGRLIVAGDQANDGRVVSKFDDVVGAVGGHAVMREQGVQQRAEHTALGGAGVQSQGGGCGAAHPHSLGSARQEVQDPITQGAVEPEVGDQILEVNGQSFVTISHDEAVHILKTGRHLLMKVRDVGRLPHARTVVDETKWICSQAVAKTNATANPSSVTNLSVSAGIQDSVSTNTCSSRPSSARATVGLGKAVAAPHLGMSDHISVNLIPAYKPLIYRTRPTTRTVQVWTEEVSSAIQDCFECTDWEVFKEGTDLDGYTSSVLSHLKFCTDAVLPTKTIKVFPNQKPWLDSTVKPLLKACDTLPTALTHLQLPNTYVRMLFVDFSSAFNTVIPDKADTEAPQPGNCPHLAVPLDQGLPHQQASGVTVLPSTATNTIVKFADDTTISDNDEAHYRRGDPEPYSMLAVYRGVGPPGTQVSLEQQAYMLLTEPERQTMTYYLQEYQEGHIGVEPLAMALFELFNTHAKLSMLSEVRSLVAHQDLELYDRLVLHREREAHQAWHGGLGVLHPQGHCNHATHVIHDTGHSAPASVDPLSPIPKNVTIISIYIMSEMQPLGESHPSFSAALLQAQSRPSREKELSRKPSAQLVQSGSSGLFTGPTRLLQDCLHKSLKSLPTVHQPSPASAHHTCTGASHHTSLNALHHTCQSSPQLSDTEHHNHPHFAHQFYHHAAHRSRPSSGHHTCPGFLHHRDSSCSAKPEMSVKLSSRSSSYEKSSVLSKSASSSKASSPMLSPHPSPRPSPCPSPCPSLITPVPSCSSDRPCSTALTQKVIITDMNRLSADSRPQQRGMQVCATLGEQTNCLDINTILSLPGATLSQLSDSGQTLSEDSGVDIAEAGGLSKDGSPRPSKNQQGHLEQSGAHGPPSGATRQLTGSPVPMPPATLVQVVKNASTLGIAIEGGANTRQPLPRIVTIQKGGSAHNCGQLKVGQVILEVNGISLRGREHKDAARIIAEAFKTKEKDYIDFLVEPGA</sequence>
<name>A0ACB8WXI2_9TELE</name>
<proteinExistence type="predicted"/>
<protein>
    <submittedName>
        <fullName evidence="1">Uncharacterized protein</fullName>
    </submittedName>
</protein>
<accession>A0ACB8WXI2</accession>
<evidence type="ECO:0000313" key="1">
    <source>
        <dbReference type="EMBL" id="KAI3372494.1"/>
    </source>
</evidence>
<evidence type="ECO:0000313" key="2">
    <source>
        <dbReference type="Proteomes" id="UP000831701"/>
    </source>
</evidence>
<organism evidence="1 2">
    <name type="scientific">Scortum barcoo</name>
    <name type="common">barcoo grunter</name>
    <dbReference type="NCBI Taxonomy" id="214431"/>
    <lineage>
        <taxon>Eukaryota</taxon>
        <taxon>Metazoa</taxon>
        <taxon>Chordata</taxon>
        <taxon>Craniata</taxon>
        <taxon>Vertebrata</taxon>
        <taxon>Euteleostomi</taxon>
        <taxon>Actinopterygii</taxon>
        <taxon>Neopterygii</taxon>
        <taxon>Teleostei</taxon>
        <taxon>Neoteleostei</taxon>
        <taxon>Acanthomorphata</taxon>
        <taxon>Eupercaria</taxon>
        <taxon>Centrarchiformes</taxon>
        <taxon>Terapontoidei</taxon>
        <taxon>Terapontidae</taxon>
        <taxon>Scortum</taxon>
    </lineage>
</organism>
<comment type="caution">
    <text evidence="1">The sequence shown here is derived from an EMBL/GenBank/DDBJ whole genome shotgun (WGS) entry which is preliminary data.</text>
</comment>
<dbReference type="Proteomes" id="UP000831701">
    <property type="component" value="Chromosome 5"/>
</dbReference>
<keyword evidence="2" id="KW-1185">Reference proteome</keyword>